<accession>W2SWR0</accession>
<proteinExistence type="predicted"/>
<evidence type="ECO:0000313" key="1">
    <source>
        <dbReference type="EMBL" id="ETN73943.1"/>
    </source>
</evidence>
<protein>
    <submittedName>
        <fullName evidence="1">Uncharacterized protein</fullName>
    </submittedName>
</protein>
<dbReference type="Proteomes" id="UP000053676">
    <property type="component" value="Unassembled WGS sequence"/>
</dbReference>
<dbReference type="AlphaFoldDB" id="W2SWR0"/>
<organism evidence="1 2">
    <name type="scientific">Necator americanus</name>
    <name type="common">Human hookworm</name>
    <dbReference type="NCBI Taxonomy" id="51031"/>
    <lineage>
        <taxon>Eukaryota</taxon>
        <taxon>Metazoa</taxon>
        <taxon>Ecdysozoa</taxon>
        <taxon>Nematoda</taxon>
        <taxon>Chromadorea</taxon>
        <taxon>Rhabditida</taxon>
        <taxon>Rhabditina</taxon>
        <taxon>Rhabditomorpha</taxon>
        <taxon>Strongyloidea</taxon>
        <taxon>Ancylostomatidae</taxon>
        <taxon>Bunostominae</taxon>
        <taxon>Necator</taxon>
    </lineage>
</organism>
<dbReference type="KEGG" id="nai:NECAME_13303"/>
<reference evidence="2" key="1">
    <citation type="journal article" date="2014" name="Nat. Genet.">
        <title>Genome of the human hookworm Necator americanus.</title>
        <authorList>
            <person name="Tang Y.T."/>
            <person name="Gao X."/>
            <person name="Rosa B.A."/>
            <person name="Abubucker S."/>
            <person name="Hallsworth-Pepin K."/>
            <person name="Martin J."/>
            <person name="Tyagi R."/>
            <person name="Heizer E."/>
            <person name="Zhang X."/>
            <person name="Bhonagiri-Palsikar V."/>
            <person name="Minx P."/>
            <person name="Warren W.C."/>
            <person name="Wang Q."/>
            <person name="Zhan B."/>
            <person name="Hotez P.J."/>
            <person name="Sternberg P.W."/>
            <person name="Dougall A."/>
            <person name="Gaze S.T."/>
            <person name="Mulvenna J."/>
            <person name="Sotillo J."/>
            <person name="Ranganathan S."/>
            <person name="Rabelo E.M."/>
            <person name="Wilson R.K."/>
            <person name="Felgner P.L."/>
            <person name="Bethony J."/>
            <person name="Hawdon J.M."/>
            <person name="Gasser R.B."/>
            <person name="Loukas A."/>
            <person name="Mitreva M."/>
        </authorList>
    </citation>
    <scope>NUCLEOTIDE SEQUENCE [LARGE SCALE GENOMIC DNA]</scope>
</reference>
<evidence type="ECO:0000313" key="2">
    <source>
        <dbReference type="Proteomes" id="UP000053676"/>
    </source>
</evidence>
<name>W2SWR0_NECAM</name>
<keyword evidence="2" id="KW-1185">Reference proteome</keyword>
<dbReference type="EMBL" id="KI660399">
    <property type="protein sequence ID" value="ETN73943.1"/>
    <property type="molecule type" value="Genomic_DNA"/>
</dbReference>
<sequence>MEALRNGNVKEVYKSGLNLVTEKLNSLDLSNNNSSISNNDCRFPKSAPSRLSSGEVFFSFEYSTECQLGKYEVSHHKPVFLEWL</sequence>
<gene>
    <name evidence="1" type="ORF">NECAME_13303</name>
</gene>